<dbReference type="GeneID" id="25560535"/>
<evidence type="ECO:0008006" key="4">
    <source>
        <dbReference type="Google" id="ProtNLM"/>
    </source>
</evidence>
<keyword evidence="3" id="KW-1185">Reference proteome</keyword>
<accession>A0A0L0DE73</accession>
<comment type="similarity">
    <text evidence="1">Belongs to the VPS13 family.</text>
</comment>
<proteinExistence type="inferred from homology"/>
<evidence type="ECO:0000313" key="3">
    <source>
        <dbReference type="Proteomes" id="UP000054408"/>
    </source>
</evidence>
<dbReference type="GO" id="GO:0045053">
    <property type="term" value="P:protein retention in Golgi apparatus"/>
    <property type="evidence" value="ECO:0007669"/>
    <property type="project" value="TreeGrafter"/>
</dbReference>
<dbReference type="InterPro" id="IPR026847">
    <property type="entry name" value="VPS13"/>
</dbReference>
<sequence length="2419" mass="259302">MSRLLSKLAERVLKKVIAQYVEEVSVESVGGGRRECWAKCSSARLRPSALMFLADVLPLRVTTGFVRSLSVTVTYSPLSAVVRLDGVVALASPPPEDGHPAAAEWEADLAARRAAARDAALATLESDHVAQLRGGGYDAGVDAGVDASTDTDDETSHSWIENKVRHILANLHVDISDINVRYESHKGGPALGIVADTLALKSTDAAWAELGPGATPRSATDSTMFKLASLTGLGFYIEPQCDSAVDVSSSVDELAQTLTSLASSQEHCEADSVPDKFVLHGLSAQVRISLSGDTAVVNASLDASPESPCVARLSQAQFAAIVTILAAAASPPSPRPPRLVDGGGAAAWWAYLAGKLGASSSTLRLGESLVARSARKHAYIRCYFTIIVAEADLSLTFDDCGSSALSLSQARTQLAQLEADLSIEDIQYFRELALDHGFARLFAAPTPDSAKKRGVKKRLMRLVRRKKSNASPDAGLGQTERDALAAARRLELAQRVAVVYGGQSSLSELSMTYELIVAFPALRIELVPSSETTPCFMANMRGLVFRLTPGTASVAVAHVDAIASRLYSGTLVECTGESAGSPALEASIDFALERGESKPGSLPPIVLRLTTQPAMLTYHPGAARELASFFAHPLRREARHRLVHASARKRAQLVQASRASVEYILTERRLVEFDVSMAAPVVTVLVDPERDASRGFVATLGSLTISSEQASLAYQRYQIELAGARVVHIMPAQCTDSVVIDDTSLSATVQRCVVSDDLVLLPLHVEAEVQRVAVALDELALATLAQTAVALADLGGRYEPASSIAGQFATAPPEPTALSAAHCDALAQVETLRTVQAQLVVHHGEVTVADARGDPVVVVRAQQTCTSVLFRACDVHLRSTVASMHMTDGQAVMLTAVVPEPHPSASMSQSFVSLESLLDELEVLATSLLVSQFDSDFGLRIEAHLKAWLEHLDVPTAKLEALRARITATPAFSPHLNALIVAGHASPAICELGEAVLSRVAFASARAELKWSSLRPGPATKLWLSALDHLPHLKTATRPSVVLVWIDAYELESELIWSSLTRIAELSGAARRAYHDRRRVVNTGESFDIGERVADDSPACGMSTPTTSISSAVTSWMDRHRTERLELVQVELRLRALSLAVVTPPSLSVASFVSAVEPDGLAGRVFLDANLRGLEMRLSQTRRGVSLGGSLHTLRLVDALLTPPVPLVVMTKARATGADGAGSSSVEAYATVAYDATDEVPTSTITAGCIAPSRVVLAPEALVHLGAMGEELHKLSRAWTGAATSEEAGVQSSAEIEQVPEPAAQVGKVIFSLRIQSPIVIVPPPSLAGGPLLALNMDVFQAEGSAYGAMNDLVFSTDAAQVVFVANGDWIGLTNWSWALDHQLALPSYLHVLPCAQAQAKIQTRAGSEPRLEVGVTQGGREIVSMHLCPELLSFVTDLRRRLECVPELGVARGRQAGDSEMRVPGESERMQFAELARWLFSRRSISCSTHRPVDAPEVLALVVATANVEVRVEAASNTHRWSNIGPYFVLRRRRIEIDCGELQVDNYFASNHHKPVIQSHHSLPVQAVISSFSLEPTQATRLVMRMSAQREPSPTWQERFRLLQDIRSGVVFGEATVALQGRFMLHYRKSAVDDLRRFINSSLLPAMQMPSATWRGDRMYGLARGVQPLLYFHTLRSSELDATLNLEAVRMVVNANVRDFQLSVPPLAETELVVCAGNVGRLFLNHYFSSDTGSGVWAQATRLAQAGWSRVKGYVPLLDPQIPTVPTAVLARVPRGASHSPFVTMEIRDGDGRLYRDDDEAGNEVSDGGLARGDARFVDITPWAEVVELPGAEAEAKAFAAVLYPDLDRAWHGRAEPCTFIIDLGMQVVVAQVDIRNARGVTGAERGARRVKIALAVDPEGPWLQAVDDELRYPGSEATDALPLHSFRVLVNPSGGARFVRVAIETWYEIGPGLTLLRFQCERHAVPHAALYGTRSRRARRAGGMHVIYALDEPWGNQGELIIDLGAQYEVTGVAASNVVVVSSDCADDVESLVYEPRGVAVFELACAAAGGSGFVPSVYGRLRAPPDLDSAECCLPGESRLTPPFFRVAPLLGGTVRARFVRFRVLEAWGEGPSLEYLQIYGRLAQEVAGPSGVGSGDSDPHIAGIVNMRALEMALEREQGEGSGGDAWSGPWRGAVGASGRMFRLVPLDDGAVVCSISVQQAWTASHDDDAGGAGIRGIVVWNGERRLIDPELARESAGRWVTLPTPLVAIEEGGLSFELNSFHGTGGAFDAIAVRGTGDSELVEALMAGKVRAALPLTLEPVGEAGALAVTAPPYDRAALVSGIEIRGPPGVVSVQGYFARRGQWVDLCVVTLLGLEVWVCVDVARPVATQWIRVVTSSAAESEPWPADRLVVLGAPRSRARSRSRPLSRRQGGV</sequence>
<organism evidence="2 3">
    <name type="scientific">Thecamonas trahens ATCC 50062</name>
    <dbReference type="NCBI Taxonomy" id="461836"/>
    <lineage>
        <taxon>Eukaryota</taxon>
        <taxon>Apusozoa</taxon>
        <taxon>Apusomonadida</taxon>
        <taxon>Apusomonadidae</taxon>
        <taxon>Thecamonas</taxon>
    </lineage>
</organism>
<evidence type="ECO:0000256" key="1">
    <source>
        <dbReference type="ARBA" id="ARBA00006545"/>
    </source>
</evidence>
<dbReference type="PANTHER" id="PTHR16166">
    <property type="entry name" value="VACUOLAR PROTEIN SORTING-ASSOCIATED PROTEIN VPS13"/>
    <property type="match status" value="1"/>
</dbReference>
<dbReference type="Proteomes" id="UP000054408">
    <property type="component" value="Unassembled WGS sequence"/>
</dbReference>
<evidence type="ECO:0000313" key="2">
    <source>
        <dbReference type="EMBL" id="KNC50584.1"/>
    </source>
</evidence>
<gene>
    <name evidence="2" type="ORF">AMSG_00744</name>
</gene>
<dbReference type="GO" id="GO:0006623">
    <property type="term" value="P:protein targeting to vacuole"/>
    <property type="evidence" value="ECO:0007669"/>
    <property type="project" value="TreeGrafter"/>
</dbReference>
<dbReference type="EMBL" id="GL349435">
    <property type="protein sequence ID" value="KNC50584.1"/>
    <property type="molecule type" value="Genomic_DNA"/>
</dbReference>
<dbReference type="RefSeq" id="XP_013762473.1">
    <property type="nucleotide sequence ID" value="XM_013907019.1"/>
</dbReference>
<name>A0A0L0DE73_THETB</name>
<protein>
    <recommendedName>
        <fullName evidence="4">F5/8 type C domain-containing protein</fullName>
    </recommendedName>
</protein>
<reference evidence="2 3" key="1">
    <citation type="submission" date="2010-05" db="EMBL/GenBank/DDBJ databases">
        <title>The Genome Sequence of Thecamonas trahens ATCC 50062.</title>
        <authorList>
            <consortium name="The Broad Institute Genome Sequencing Platform"/>
            <person name="Russ C."/>
            <person name="Cuomo C."/>
            <person name="Shea T."/>
            <person name="Young S.K."/>
            <person name="Zeng Q."/>
            <person name="Koehrsen M."/>
            <person name="Haas B."/>
            <person name="Borodovsky M."/>
            <person name="Guigo R."/>
            <person name="Alvarado L."/>
            <person name="Berlin A."/>
            <person name="Bochicchio J."/>
            <person name="Borenstein D."/>
            <person name="Chapman S."/>
            <person name="Chen Z."/>
            <person name="Freedman E."/>
            <person name="Gellesch M."/>
            <person name="Goldberg J."/>
            <person name="Griggs A."/>
            <person name="Gujja S."/>
            <person name="Heilman E."/>
            <person name="Heiman D."/>
            <person name="Hepburn T."/>
            <person name="Howarth C."/>
            <person name="Jen D."/>
            <person name="Larson L."/>
            <person name="Mehta T."/>
            <person name="Park D."/>
            <person name="Pearson M."/>
            <person name="Roberts A."/>
            <person name="Saif S."/>
            <person name="Shenoy N."/>
            <person name="Sisk P."/>
            <person name="Stolte C."/>
            <person name="Sykes S."/>
            <person name="Thomson T."/>
            <person name="Walk T."/>
            <person name="White J."/>
            <person name="Yandava C."/>
            <person name="Burger G."/>
            <person name="Gray M.W."/>
            <person name="Holland P.W.H."/>
            <person name="King N."/>
            <person name="Lang F.B.F."/>
            <person name="Roger A.J."/>
            <person name="Ruiz-Trillo I."/>
            <person name="Lander E."/>
            <person name="Nusbaum C."/>
        </authorList>
    </citation>
    <scope>NUCLEOTIDE SEQUENCE [LARGE SCALE GENOMIC DNA]</scope>
    <source>
        <strain evidence="2 3">ATCC 50062</strain>
    </source>
</reference>
<dbReference type="PANTHER" id="PTHR16166:SF93">
    <property type="entry name" value="INTERMEMBRANE LIPID TRANSFER PROTEIN VPS13"/>
    <property type="match status" value="1"/>
</dbReference>